<organism evidence="1 2">
    <name type="scientific">Actinokineospora guangxiensis</name>
    <dbReference type="NCBI Taxonomy" id="1490288"/>
    <lineage>
        <taxon>Bacteria</taxon>
        <taxon>Bacillati</taxon>
        <taxon>Actinomycetota</taxon>
        <taxon>Actinomycetes</taxon>
        <taxon>Pseudonocardiales</taxon>
        <taxon>Pseudonocardiaceae</taxon>
        <taxon>Actinokineospora</taxon>
    </lineage>
</organism>
<gene>
    <name evidence="1" type="ORF">ACFPM7_15450</name>
</gene>
<keyword evidence="2" id="KW-1185">Reference proteome</keyword>
<name>A0ABW0ERC6_9PSEU</name>
<reference evidence="2" key="1">
    <citation type="journal article" date="2019" name="Int. J. Syst. Evol. Microbiol.">
        <title>The Global Catalogue of Microorganisms (GCM) 10K type strain sequencing project: providing services to taxonomists for standard genome sequencing and annotation.</title>
        <authorList>
            <consortium name="The Broad Institute Genomics Platform"/>
            <consortium name="The Broad Institute Genome Sequencing Center for Infectious Disease"/>
            <person name="Wu L."/>
            <person name="Ma J."/>
        </authorList>
    </citation>
    <scope>NUCLEOTIDE SEQUENCE [LARGE SCALE GENOMIC DNA]</scope>
    <source>
        <strain evidence="2">CCUG 59778</strain>
    </source>
</reference>
<dbReference type="RefSeq" id="WP_378248303.1">
    <property type="nucleotide sequence ID" value="NZ_JBHSKF010000006.1"/>
</dbReference>
<evidence type="ECO:0000313" key="2">
    <source>
        <dbReference type="Proteomes" id="UP001596157"/>
    </source>
</evidence>
<comment type="caution">
    <text evidence="1">The sequence shown here is derived from an EMBL/GenBank/DDBJ whole genome shotgun (WGS) entry which is preliminary data.</text>
</comment>
<dbReference type="EMBL" id="JBHSKF010000006">
    <property type="protein sequence ID" value="MFC5288456.1"/>
    <property type="molecule type" value="Genomic_DNA"/>
</dbReference>
<evidence type="ECO:0000313" key="1">
    <source>
        <dbReference type="EMBL" id="MFC5288456.1"/>
    </source>
</evidence>
<proteinExistence type="predicted"/>
<accession>A0ABW0ERC6</accession>
<sequence>MLIPMFTKMSGKAIGVEHAVLFRTHDLQSPPEFPTEATPD</sequence>
<dbReference type="Proteomes" id="UP001596157">
    <property type="component" value="Unassembled WGS sequence"/>
</dbReference>
<protein>
    <submittedName>
        <fullName evidence="1">Uncharacterized protein</fullName>
    </submittedName>
</protein>